<dbReference type="SUPFAM" id="SSF57845">
    <property type="entry name" value="B-box zinc-binding domain"/>
    <property type="match status" value="1"/>
</dbReference>
<evidence type="ECO:0000313" key="3">
    <source>
        <dbReference type="EMBL" id="VDI05916.1"/>
    </source>
</evidence>
<dbReference type="Gene3D" id="3.30.160.60">
    <property type="entry name" value="Classic Zinc Finger"/>
    <property type="match status" value="1"/>
</dbReference>
<dbReference type="InterPro" id="IPR000315">
    <property type="entry name" value="Znf_B-box"/>
</dbReference>
<proteinExistence type="predicted"/>
<dbReference type="PROSITE" id="PS50119">
    <property type="entry name" value="ZF_BBOX"/>
    <property type="match status" value="1"/>
</dbReference>
<evidence type="ECO:0000313" key="4">
    <source>
        <dbReference type="Proteomes" id="UP000596742"/>
    </source>
</evidence>
<sequence length="247" mass="28715">MPMKTCTVCYKKSADEEFHDCEKCKLYCCRKCFLLHVGSCKFLNDTKCNICNVHQKQVEKYCLNCCELTCCDCVTGNHESHTTLHLWEAVVNIREQLPNALAEFTEKEVFYLQNLHKCRDIQNGYKLIIRNIQRDETKGTTVVSDIRRDFIRPFNAKIEMIEINCIKKIENTCELIKETKIKFVNLTKCLKDASFPMKYLCIWSDAIQLKGACEKKITGISIIEKIIEGFEIDKNKDLEMVLKNGKL</sequence>
<comment type="caution">
    <text evidence="3">The sequence shown here is derived from an EMBL/GenBank/DDBJ whole genome shotgun (WGS) entry which is preliminary data.</text>
</comment>
<dbReference type="EMBL" id="UYJE01001868">
    <property type="protein sequence ID" value="VDI05916.1"/>
    <property type="molecule type" value="Genomic_DNA"/>
</dbReference>
<keyword evidence="1" id="KW-0863">Zinc-finger</keyword>
<evidence type="ECO:0000256" key="1">
    <source>
        <dbReference type="PROSITE-ProRule" id="PRU00024"/>
    </source>
</evidence>
<dbReference type="AlphaFoldDB" id="A0A8B6CI57"/>
<dbReference type="GO" id="GO:0008270">
    <property type="term" value="F:zinc ion binding"/>
    <property type="evidence" value="ECO:0007669"/>
    <property type="project" value="UniProtKB-KW"/>
</dbReference>
<accession>A0A8B6CI57</accession>
<dbReference type="OrthoDB" id="5800423at2759"/>
<keyword evidence="1" id="KW-0479">Metal-binding</keyword>
<protein>
    <recommendedName>
        <fullName evidence="2">B box-type domain-containing protein</fullName>
    </recommendedName>
</protein>
<keyword evidence="1" id="KW-0862">Zinc</keyword>
<evidence type="ECO:0000259" key="2">
    <source>
        <dbReference type="PROSITE" id="PS50119"/>
    </source>
</evidence>
<gene>
    <name evidence="3" type="ORF">MGAL_10B084977</name>
</gene>
<feature type="domain" description="B box-type" evidence="2">
    <location>
        <begin position="46"/>
        <end position="86"/>
    </location>
</feature>
<dbReference type="Proteomes" id="UP000596742">
    <property type="component" value="Unassembled WGS sequence"/>
</dbReference>
<reference evidence="3" key="1">
    <citation type="submission" date="2018-11" db="EMBL/GenBank/DDBJ databases">
        <authorList>
            <person name="Alioto T."/>
            <person name="Alioto T."/>
        </authorList>
    </citation>
    <scope>NUCLEOTIDE SEQUENCE</scope>
</reference>
<organism evidence="3 4">
    <name type="scientific">Mytilus galloprovincialis</name>
    <name type="common">Mediterranean mussel</name>
    <dbReference type="NCBI Taxonomy" id="29158"/>
    <lineage>
        <taxon>Eukaryota</taxon>
        <taxon>Metazoa</taxon>
        <taxon>Spiralia</taxon>
        <taxon>Lophotrochozoa</taxon>
        <taxon>Mollusca</taxon>
        <taxon>Bivalvia</taxon>
        <taxon>Autobranchia</taxon>
        <taxon>Pteriomorphia</taxon>
        <taxon>Mytilida</taxon>
        <taxon>Mytiloidea</taxon>
        <taxon>Mytilidae</taxon>
        <taxon>Mytilinae</taxon>
        <taxon>Mytilus</taxon>
    </lineage>
</organism>
<name>A0A8B6CI57_MYTGA</name>
<keyword evidence="4" id="KW-1185">Reference proteome</keyword>